<dbReference type="Gene3D" id="3.90.870.20">
    <property type="entry name" value="Carbamoyltransferase, C-terminal domain"/>
    <property type="match status" value="1"/>
</dbReference>
<dbReference type="SUPFAM" id="SSF53067">
    <property type="entry name" value="Actin-like ATPase domain"/>
    <property type="match status" value="1"/>
</dbReference>
<sequence>MTLVLGVNGLTGLHDRHDPGAALVDDDGVVAAVEEERLNRVKRAPGYAPEGSVREVLAVGGVELDAVDVVAYPWSPTAIGETEADVATLIRDWCRQLGRTRPLEVRFVEHHAAHAWCGFAFAPQAARAGSMGFLVLDGSGETTSGAAFILGDAGLSRLWNLRQSASLGGYYEALTLHVGFDLGEEGKTMGLASYGAPAATLDLPPLPDLRFDGGLPTRSADPALSPSSFRELRARLLQDFRDRCPHVGTFQARADLALGAERLVGERVLAYARELLPLVDTLVHSGGVALNCTVNAELARLCREAGVRLVIPPCASDTGVALGAAVAVAVERGHPPAPTGPFLGRSHDGDSVAEAAAAAGLDVEACTVDDLAAAISERSALCGWFEGRSEVGPRALGRRSVLARPDDPAVRDRLNRVKGREAWRPLAPSLTAAEFDRSFPGESPSPHMLIAALATPEARERLAGVVHVDGSARAQVVDDASPYLQLIRALGARSGSEAVTCTSFNRAGEPMVYTPADALRSATRMGLDLLAGPGWGIRLRRPGS</sequence>
<evidence type="ECO:0000313" key="4">
    <source>
        <dbReference type="EMBL" id="SDP58617.1"/>
    </source>
</evidence>
<evidence type="ECO:0000256" key="1">
    <source>
        <dbReference type="ARBA" id="ARBA00006129"/>
    </source>
</evidence>
<proteinExistence type="inferred from homology"/>
<dbReference type="CDD" id="cd24098">
    <property type="entry name" value="ASKHA_NBD_TobZ_N"/>
    <property type="match status" value="1"/>
</dbReference>
<dbReference type="InterPro" id="IPR043129">
    <property type="entry name" value="ATPase_NBD"/>
</dbReference>
<evidence type="ECO:0000259" key="3">
    <source>
        <dbReference type="Pfam" id="PF16861"/>
    </source>
</evidence>
<dbReference type="InterPro" id="IPR051338">
    <property type="entry name" value="NodU/CmcH_Carbamoyltrnsfr"/>
</dbReference>
<evidence type="ECO:0000259" key="2">
    <source>
        <dbReference type="Pfam" id="PF02543"/>
    </source>
</evidence>
<reference evidence="5" key="1">
    <citation type="submission" date="2016-10" db="EMBL/GenBank/DDBJ databases">
        <authorList>
            <person name="Varghese N."/>
            <person name="Submissions S."/>
        </authorList>
    </citation>
    <scope>NUCLEOTIDE SEQUENCE [LARGE SCALE GENOMIC DNA]</scope>
    <source>
        <strain evidence="5">DSM 22329</strain>
    </source>
</reference>
<keyword evidence="4" id="KW-0808">Transferase</keyword>
<dbReference type="RefSeq" id="WP_091787213.1">
    <property type="nucleotide sequence ID" value="NZ_LT629711.1"/>
</dbReference>
<evidence type="ECO:0000313" key="5">
    <source>
        <dbReference type="Proteomes" id="UP000199077"/>
    </source>
</evidence>
<gene>
    <name evidence="4" type="ORF">SAMN04489867_3023</name>
</gene>
<dbReference type="Gene3D" id="3.30.420.40">
    <property type="match status" value="2"/>
</dbReference>
<dbReference type="PANTHER" id="PTHR34847:SF1">
    <property type="entry name" value="NODULATION PROTEIN U"/>
    <property type="match status" value="1"/>
</dbReference>
<dbReference type="InterPro" id="IPR003696">
    <property type="entry name" value="Carbtransf_dom"/>
</dbReference>
<organism evidence="4 5">
    <name type="scientific">Pedococcus dokdonensis</name>
    <dbReference type="NCBI Taxonomy" id="443156"/>
    <lineage>
        <taxon>Bacteria</taxon>
        <taxon>Bacillati</taxon>
        <taxon>Actinomycetota</taxon>
        <taxon>Actinomycetes</taxon>
        <taxon>Micrococcales</taxon>
        <taxon>Intrasporangiaceae</taxon>
        <taxon>Pedococcus</taxon>
    </lineage>
</organism>
<protein>
    <submittedName>
        <fullName evidence="4">Carbamoyltransferase</fullName>
    </submittedName>
</protein>
<dbReference type="STRING" id="443156.SAMN04489867_3023"/>
<dbReference type="Pfam" id="PF02543">
    <property type="entry name" value="Carbam_trans_N"/>
    <property type="match status" value="1"/>
</dbReference>
<keyword evidence="5" id="KW-1185">Reference proteome</keyword>
<dbReference type="InterPro" id="IPR038152">
    <property type="entry name" value="Carbam_trans_C_sf"/>
</dbReference>
<dbReference type="GO" id="GO:0016740">
    <property type="term" value="F:transferase activity"/>
    <property type="evidence" value="ECO:0007669"/>
    <property type="project" value="UniProtKB-KW"/>
</dbReference>
<comment type="similarity">
    <text evidence="1">Belongs to the NodU/CmcH family.</text>
</comment>
<dbReference type="AlphaFoldDB" id="A0A1H0TX24"/>
<dbReference type="OrthoDB" id="9780777at2"/>
<dbReference type="Proteomes" id="UP000199077">
    <property type="component" value="Chromosome I"/>
</dbReference>
<dbReference type="PANTHER" id="PTHR34847">
    <property type="entry name" value="NODULATION PROTEIN U"/>
    <property type="match status" value="1"/>
</dbReference>
<accession>A0A1H0TX24</accession>
<dbReference type="Pfam" id="PF16861">
    <property type="entry name" value="Carbam_trans_C"/>
    <property type="match status" value="1"/>
</dbReference>
<feature type="domain" description="Carbamoyltransferase C-terminal" evidence="3">
    <location>
        <begin position="379"/>
        <end position="531"/>
    </location>
</feature>
<name>A0A1H0TX24_9MICO</name>
<feature type="domain" description="Carbamoyltransferase" evidence="2">
    <location>
        <begin position="104"/>
        <end position="326"/>
    </location>
</feature>
<dbReference type="EMBL" id="LT629711">
    <property type="protein sequence ID" value="SDP58617.1"/>
    <property type="molecule type" value="Genomic_DNA"/>
</dbReference>
<dbReference type="InterPro" id="IPR031730">
    <property type="entry name" value="Carbam_trans_C"/>
</dbReference>